<dbReference type="PANTHER" id="PTHR33481">
    <property type="entry name" value="REVERSE TRANSCRIPTASE"/>
    <property type="match status" value="1"/>
</dbReference>
<organism evidence="1 2">
    <name type="scientific">Amanita muscaria (strain Koide BX008)</name>
    <dbReference type="NCBI Taxonomy" id="946122"/>
    <lineage>
        <taxon>Eukaryota</taxon>
        <taxon>Fungi</taxon>
        <taxon>Dikarya</taxon>
        <taxon>Basidiomycota</taxon>
        <taxon>Agaricomycotina</taxon>
        <taxon>Agaricomycetes</taxon>
        <taxon>Agaricomycetidae</taxon>
        <taxon>Agaricales</taxon>
        <taxon>Pluteineae</taxon>
        <taxon>Amanitaceae</taxon>
        <taxon>Amanita</taxon>
    </lineage>
</organism>
<dbReference type="OrthoDB" id="412006at2759"/>
<dbReference type="EMBL" id="KN818747">
    <property type="protein sequence ID" value="KIL54441.1"/>
    <property type="molecule type" value="Genomic_DNA"/>
</dbReference>
<accession>A0A0C2WCZ1</accession>
<proteinExistence type="predicted"/>
<dbReference type="AlphaFoldDB" id="A0A0C2WCZ1"/>
<dbReference type="Proteomes" id="UP000054549">
    <property type="component" value="Unassembled WGS sequence"/>
</dbReference>
<sequence length="123" mass="14093">RWKFTNITNEQISRAIKRMKPYKGTKPGTFPNSIFKQTENLIMPFIGPLYRATFSLKHYPEEWAKTTTIVLKKGDKPDYTAPNAWRPISLSNGLARLLNSCIAEELSHKCETLEILPKNHFGG</sequence>
<keyword evidence="2" id="KW-1185">Reference proteome</keyword>
<feature type="non-terminal residue" evidence="1">
    <location>
        <position position="123"/>
    </location>
</feature>
<dbReference type="PANTHER" id="PTHR33481:SF1">
    <property type="entry name" value="ENDONUCLEASE_EXONUCLEASE_PHOSPHATASE DOMAIN-CONTAINING PROTEIN-RELATED"/>
    <property type="match status" value="1"/>
</dbReference>
<evidence type="ECO:0000313" key="1">
    <source>
        <dbReference type="EMBL" id="KIL54441.1"/>
    </source>
</evidence>
<protein>
    <recommendedName>
        <fullName evidence="3">Reverse transcriptase</fullName>
    </recommendedName>
</protein>
<evidence type="ECO:0000313" key="2">
    <source>
        <dbReference type="Proteomes" id="UP000054549"/>
    </source>
</evidence>
<feature type="non-terminal residue" evidence="1">
    <location>
        <position position="1"/>
    </location>
</feature>
<name>A0A0C2WCZ1_AMAMK</name>
<gene>
    <name evidence="1" type="ORF">M378DRAFT_52596</name>
</gene>
<reference evidence="1 2" key="1">
    <citation type="submission" date="2014-04" db="EMBL/GenBank/DDBJ databases">
        <title>Evolutionary Origins and Diversification of the Mycorrhizal Mutualists.</title>
        <authorList>
            <consortium name="DOE Joint Genome Institute"/>
            <consortium name="Mycorrhizal Genomics Consortium"/>
            <person name="Kohler A."/>
            <person name="Kuo A."/>
            <person name="Nagy L.G."/>
            <person name="Floudas D."/>
            <person name="Copeland A."/>
            <person name="Barry K.W."/>
            <person name="Cichocki N."/>
            <person name="Veneault-Fourrey C."/>
            <person name="LaButti K."/>
            <person name="Lindquist E.A."/>
            <person name="Lipzen A."/>
            <person name="Lundell T."/>
            <person name="Morin E."/>
            <person name="Murat C."/>
            <person name="Riley R."/>
            <person name="Ohm R."/>
            <person name="Sun H."/>
            <person name="Tunlid A."/>
            <person name="Henrissat B."/>
            <person name="Grigoriev I.V."/>
            <person name="Hibbett D.S."/>
            <person name="Martin F."/>
        </authorList>
    </citation>
    <scope>NUCLEOTIDE SEQUENCE [LARGE SCALE GENOMIC DNA]</scope>
    <source>
        <strain evidence="1 2">Koide BX008</strain>
    </source>
</reference>
<dbReference type="InParanoid" id="A0A0C2WCZ1"/>
<dbReference type="HOGENOM" id="CLU_141388_1_0_1"/>
<dbReference type="STRING" id="946122.A0A0C2WCZ1"/>
<evidence type="ECO:0008006" key="3">
    <source>
        <dbReference type="Google" id="ProtNLM"/>
    </source>
</evidence>